<proteinExistence type="predicted"/>
<protein>
    <submittedName>
        <fullName evidence="1">Uncharacterized protein</fullName>
    </submittedName>
</protein>
<dbReference type="AlphaFoldDB" id="A0A1D1UCT6"/>
<gene>
    <name evidence="1" type="primary">RvY_00451-1</name>
    <name evidence="1" type="synonym">RvY_00451.1</name>
    <name evidence="1" type="ORF">RvY_00451</name>
</gene>
<dbReference type="EMBL" id="BDGG01000001">
    <property type="protein sequence ID" value="GAU87634.1"/>
    <property type="molecule type" value="Genomic_DNA"/>
</dbReference>
<organism evidence="1 2">
    <name type="scientific">Ramazzottius varieornatus</name>
    <name type="common">Water bear</name>
    <name type="synonym">Tardigrade</name>
    <dbReference type="NCBI Taxonomy" id="947166"/>
    <lineage>
        <taxon>Eukaryota</taxon>
        <taxon>Metazoa</taxon>
        <taxon>Ecdysozoa</taxon>
        <taxon>Tardigrada</taxon>
        <taxon>Eutardigrada</taxon>
        <taxon>Parachela</taxon>
        <taxon>Hypsibioidea</taxon>
        <taxon>Ramazzottiidae</taxon>
        <taxon>Ramazzottius</taxon>
    </lineage>
</organism>
<accession>A0A1D1UCT6</accession>
<dbReference type="Proteomes" id="UP000186922">
    <property type="component" value="Unassembled WGS sequence"/>
</dbReference>
<feature type="non-terminal residue" evidence="1">
    <location>
        <position position="1"/>
    </location>
</feature>
<evidence type="ECO:0000313" key="1">
    <source>
        <dbReference type="EMBL" id="GAU87634.1"/>
    </source>
</evidence>
<keyword evidence="2" id="KW-1185">Reference proteome</keyword>
<evidence type="ECO:0000313" key="2">
    <source>
        <dbReference type="Proteomes" id="UP000186922"/>
    </source>
</evidence>
<name>A0A1D1UCT6_RAMVA</name>
<comment type="caution">
    <text evidence="1">The sequence shown here is derived from an EMBL/GenBank/DDBJ whole genome shotgun (WGS) entry which is preliminary data.</text>
</comment>
<reference evidence="1 2" key="1">
    <citation type="journal article" date="2016" name="Nat. Commun.">
        <title>Extremotolerant tardigrade genome and improved radiotolerance of human cultured cells by tardigrade-unique protein.</title>
        <authorList>
            <person name="Hashimoto T."/>
            <person name="Horikawa D.D."/>
            <person name="Saito Y."/>
            <person name="Kuwahara H."/>
            <person name="Kozuka-Hata H."/>
            <person name="Shin-I T."/>
            <person name="Minakuchi Y."/>
            <person name="Ohishi K."/>
            <person name="Motoyama A."/>
            <person name="Aizu T."/>
            <person name="Enomoto A."/>
            <person name="Kondo K."/>
            <person name="Tanaka S."/>
            <person name="Hara Y."/>
            <person name="Koshikawa S."/>
            <person name="Sagara H."/>
            <person name="Miura T."/>
            <person name="Yokobori S."/>
            <person name="Miyagawa K."/>
            <person name="Suzuki Y."/>
            <person name="Kubo T."/>
            <person name="Oyama M."/>
            <person name="Kohara Y."/>
            <person name="Fujiyama A."/>
            <person name="Arakawa K."/>
            <person name="Katayama T."/>
            <person name="Toyoda A."/>
            <person name="Kunieda T."/>
        </authorList>
    </citation>
    <scope>NUCLEOTIDE SEQUENCE [LARGE SCALE GENOMIC DNA]</scope>
    <source>
        <strain evidence="1 2">YOKOZUNA-1</strain>
    </source>
</reference>
<sequence>KGQFRAKMLWTHSFMEVPIYRNLLLEKSERSRFASHFHDISPDIASKRQRSSSVNGGN</sequence>